<evidence type="ECO:0000259" key="10">
    <source>
        <dbReference type="Pfam" id="PF00728"/>
    </source>
</evidence>
<evidence type="ECO:0000256" key="2">
    <source>
        <dbReference type="ARBA" id="ARBA00006285"/>
    </source>
</evidence>
<dbReference type="InterPro" id="IPR017853">
    <property type="entry name" value="GH"/>
</dbReference>
<dbReference type="InterPro" id="IPR029019">
    <property type="entry name" value="HEX_eukaryotic_N"/>
</dbReference>
<dbReference type="Gene3D" id="3.20.20.80">
    <property type="entry name" value="Glycosidases"/>
    <property type="match status" value="1"/>
</dbReference>
<gene>
    <name evidence="12" type="ORF">GNLVRS02_ARAD1D26752g</name>
</gene>
<dbReference type="AlphaFoldDB" id="A0A060TBC1"/>
<keyword evidence="3 9" id="KW-0732">Signal</keyword>
<feature type="domain" description="Glycoside hydrolase family 20 catalytic" evidence="10">
    <location>
        <begin position="173"/>
        <end position="535"/>
    </location>
</feature>
<evidence type="ECO:0000256" key="6">
    <source>
        <dbReference type="ARBA" id="ARBA00023295"/>
    </source>
</evidence>
<dbReference type="Gene3D" id="3.30.379.10">
    <property type="entry name" value="Chitobiase/beta-hexosaminidase domain 2-like"/>
    <property type="match status" value="1"/>
</dbReference>
<dbReference type="SUPFAM" id="SSF55545">
    <property type="entry name" value="beta-N-acetylhexosaminidase-like domain"/>
    <property type="match status" value="1"/>
</dbReference>
<evidence type="ECO:0000256" key="3">
    <source>
        <dbReference type="ARBA" id="ARBA00022729"/>
    </source>
</evidence>
<dbReference type="PANTHER" id="PTHR22600:SF26">
    <property type="entry name" value="BETA-N-ACETYLHEXOSAMINIDASE"/>
    <property type="match status" value="1"/>
</dbReference>
<evidence type="ECO:0000256" key="8">
    <source>
        <dbReference type="PIRSR" id="PIRSR001093-1"/>
    </source>
</evidence>
<keyword evidence="4 7" id="KW-0378">Hydrolase</keyword>
<organism evidence="12">
    <name type="scientific">Blastobotrys adeninivorans</name>
    <name type="common">Yeast</name>
    <name type="synonym">Arxula adeninivorans</name>
    <dbReference type="NCBI Taxonomy" id="409370"/>
    <lineage>
        <taxon>Eukaryota</taxon>
        <taxon>Fungi</taxon>
        <taxon>Dikarya</taxon>
        <taxon>Ascomycota</taxon>
        <taxon>Saccharomycotina</taxon>
        <taxon>Dipodascomycetes</taxon>
        <taxon>Dipodascales</taxon>
        <taxon>Trichomonascaceae</taxon>
        <taxon>Blastobotrys</taxon>
    </lineage>
</organism>
<dbReference type="PhylomeDB" id="A0A060TBC1"/>
<dbReference type="EC" id="3.2.1.52" evidence="7"/>
<comment type="catalytic activity">
    <reaction evidence="1 7">
        <text>Hydrolysis of terminal non-reducing N-acetyl-D-hexosamine residues in N-acetyl-beta-D-hexosaminides.</text>
        <dbReference type="EC" id="3.2.1.52"/>
    </reaction>
</comment>
<evidence type="ECO:0000256" key="4">
    <source>
        <dbReference type="ARBA" id="ARBA00022801"/>
    </source>
</evidence>
<reference evidence="12" key="2">
    <citation type="submission" date="2014-06" db="EMBL/GenBank/DDBJ databases">
        <title>The complete genome of Blastobotrys (Arxula) adeninivorans LS3 - a yeast of biotechnological interest.</title>
        <authorList>
            <person name="Kunze G."/>
            <person name="Gaillardin C."/>
            <person name="Czernicka M."/>
            <person name="Durrens P."/>
            <person name="Martin T."/>
            <person name="Boer E."/>
            <person name="Gabaldon T."/>
            <person name="Cruz J."/>
            <person name="Talla E."/>
            <person name="Marck C."/>
            <person name="Goffeau A."/>
            <person name="Barbe V."/>
            <person name="Baret P."/>
            <person name="Baronian K."/>
            <person name="Beier S."/>
            <person name="Bleykasten C."/>
            <person name="Bode R."/>
            <person name="Casaregola S."/>
            <person name="Despons L."/>
            <person name="Fairhead C."/>
            <person name="Giersberg M."/>
            <person name="Gierski P."/>
            <person name="Hahnel U."/>
            <person name="Hartmann A."/>
            <person name="Jankowska D."/>
            <person name="Jubin C."/>
            <person name="Jung P."/>
            <person name="Lafontaine I."/>
            <person name="Leh-Louis V."/>
            <person name="Lemaire M."/>
            <person name="Marcet-Houben M."/>
            <person name="Mascher M."/>
            <person name="Morel G."/>
            <person name="Richard G.-F."/>
            <person name="Riechen J."/>
            <person name="Sacerdot C."/>
            <person name="Sarkar A."/>
            <person name="Savel G."/>
            <person name="Schacherer J."/>
            <person name="Sherman D."/>
            <person name="Straub M.-L."/>
            <person name="Stein N."/>
            <person name="Thierry A."/>
            <person name="Trautwein-Schult A."/>
            <person name="Westhof E."/>
            <person name="Worch S."/>
            <person name="Dujon B."/>
            <person name="Souciet J.-L."/>
            <person name="Wincker P."/>
            <person name="Scholz U."/>
            <person name="Neuveglise N."/>
        </authorList>
    </citation>
    <scope>NUCLEOTIDE SEQUENCE</scope>
    <source>
        <strain evidence="12">LS3</strain>
    </source>
</reference>
<proteinExistence type="inferred from homology"/>
<dbReference type="SUPFAM" id="SSF51445">
    <property type="entry name" value="(Trans)glycosidases"/>
    <property type="match status" value="1"/>
</dbReference>
<evidence type="ECO:0000259" key="11">
    <source>
        <dbReference type="Pfam" id="PF14845"/>
    </source>
</evidence>
<protein>
    <recommendedName>
        <fullName evidence="7">Beta-hexosaminidase</fullName>
        <ecNumber evidence="7">3.2.1.52</ecNumber>
    </recommendedName>
</protein>
<dbReference type="PRINTS" id="PR00738">
    <property type="entry name" value="GLHYDRLASE20"/>
</dbReference>
<sequence>MVNLAIVVGLVPGALAIAANPLPAPSSIQWGTTGPIQVSQGLWLEGPYNEAVVNAFNRMMSSVSNLKWYPTAIEQPIASYPPFPTGNWWEKRGQTSLQSVKVTIEDTEADLQFRVDESYNLTISDSSSQIQINANTVWGALHGLTTLQQLIVWDSSSGPLVEQPVSIQDKPLYPHRGIMLDCARNYYSVDSILRQLDGMALAKLNLLHWHISDTQSWPVHVDSYPNMTNDAFGSKYTYSKDDIKKVVDHARARGIRVVPEIDMPSHSSSGWKQVDPNVVACEESWWSNDVFEFHTALEPNPGQLDIIYPNTYNVVKQVYQDLTSMFPDHGFHVGGDELTPGCYNFSQNVMEWFDANKSRTWNDLFQYWVDHSLPIFQDKPERQLYMWEDVVLSEGFHAYDVPKNVIMQSWNNGIANIQNLTNMGYDVVVSSSDFFYLDCGFGGFVSNDPRYNEQVNPDPETPNFNYLGPGGSWCAPYKTWQRIYDYDFTTNLTDSQKQHIVGAEAPLWSEQSDDTVVDNKVWPRAAALGELVWSGNKNKDGHKRTTELSQRIYNFRDYLVALGIQAAPLTSRYCINHPHACDLYYNQSAVV</sequence>
<dbReference type="PANTHER" id="PTHR22600">
    <property type="entry name" value="BETA-HEXOSAMINIDASE"/>
    <property type="match status" value="1"/>
</dbReference>
<dbReference type="GO" id="GO:0016020">
    <property type="term" value="C:membrane"/>
    <property type="evidence" value="ECO:0007669"/>
    <property type="project" value="TreeGrafter"/>
</dbReference>
<dbReference type="Pfam" id="PF14845">
    <property type="entry name" value="Glycohydro_20b2"/>
    <property type="match status" value="1"/>
</dbReference>
<dbReference type="GO" id="GO:0016231">
    <property type="term" value="F:beta-N-acetylglucosaminidase activity"/>
    <property type="evidence" value="ECO:0007669"/>
    <property type="project" value="TreeGrafter"/>
</dbReference>
<dbReference type="InterPro" id="IPR025705">
    <property type="entry name" value="Beta_hexosaminidase_sua/sub"/>
</dbReference>
<evidence type="ECO:0000256" key="7">
    <source>
        <dbReference type="PIRNR" id="PIRNR001093"/>
    </source>
</evidence>
<evidence type="ECO:0000313" key="12">
    <source>
        <dbReference type="EMBL" id="CDP38094.1"/>
    </source>
</evidence>
<dbReference type="GO" id="GO:0030203">
    <property type="term" value="P:glycosaminoglycan metabolic process"/>
    <property type="evidence" value="ECO:0007669"/>
    <property type="project" value="TreeGrafter"/>
</dbReference>
<reference evidence="12" key="1">
    <citation type="submission" date="2014-02" db="EMBL/GenBank/DDBJ databases">
        <authorList>
            <person name="Genoscope - CEA"/>
        </authorList>
    </citation>
    <scope>NUCLEOTIDE SEQUENCE</scope>
    <source>
        <strain evidence="12">LS3</strain>
    </source>
</reference>
<keyword evidence="6 7" id="KW-0326">Glycosidase</keyword>
<feature type="active site" description="Proton donor" evidence="8">
    <location>
        <position position="337"/>
    </location>
</feature>
<dbReference type="InterPro" id="IPR015883">
    <property type="entry name" value="Glyco_hydro_20_cat"/>
</dbReference>
<feature type="domain" description="Beta-hexosaminidase eukaryotic type N-terminal" evidence="11">
    <location>
        <begin position="21"/>
        <end position="150"/>
    </location>
</feature>
<keyword evidence="5" id="KW-0325">Glycoprotein</keyword>
<name>A0A060TBC1_BLAAD</name>
<evidence type="ECO:0000256" key="9">
    <source>
        <dbReference type="SAM" id="SignalP"/>
    </source>
</evidence>
<dbReference type="PIRSF" id="PIRSF001093">
    <property type="entry name" value="B-hxosamndse_ab_euk"/>
    <property type="match status" value="1"/>
</dbReference>
<dbReference type="GO" id="GO:0005975">
    <property type="term" value="P:carbohydrate metabolic process"/>
    <property type="evidence" value="ECO:0007669"/>
    <property type="project" value="InterPro"/>
</dbReference>
<evidence type="ECO:0000256" key="1">
    <source>
        <dbReference type="ARBA" id="ARBA00001231"/>
    </source>
</evidence>
<dbReference type="EMBL" id="HG937694">
    <property type="protein sequence ID" value="CDP38094.1"/>
    <property type="molecule type" value="Genomic_DNA"/>
</dbReference>
<accession>A0A060TBC1</accession>
<dbReference type="FunFam" id="3.20.20.80:FF:000063">
    <property type="entry name" value="Beta-hexosaminidase"/>
    <property type="match status" value="1"/>
</dbReference>
<dbReference type="InterPro" id="IPR029018">
    <property type="entry name" value="Hex-like_dom2"/>
</dbReference>
<dbReference type="Pfam" id="PF00728">
    <property type="entry name" value="Glyco_hydro_20"/>
    <property type="match status" value="1"/>
</dbReference>
<evidence type="ECO:0000256" key="5">
    <source>
        <dbReference type="ARBA" id="ARBA00023180"/>
    </source>
</evidence>
<feature type="chain" id="PRO_5001588102" description="Beta-hexosaminidase" evidence="9">
    <location>
        <begin position="17"/>
        <end position="591"/>
    </location>
</feature>
<comment type="similarity">
    <text evidence="2 7">Belongs to the glycosyl hydrolase 20 family.</text>
</comment>
<feature type="signal peptide" evidence="9">
    <location>
        <begin position="1"/>
        <end position="16"/>
    </location>
</feature>